<evidence type="ECO:0000256" key="1">
    <source>
        <dbReference type="SAM" id="MobiDB-lite"/>
    </source>
</evidence>
<name>A0A6H5HDQ3_9HEMI</name>
<dbReference type="AlphaFoldDB" id="A0A6H5HDQ3"/>
<reference evidence="2 3" key="1">
    <citation type="submission" date="2020-02" db="EMBL/GenBank/DDBJ databases">
        <authorList>
            <person name="Ferguson B K."/>
        </authorList>
    </citation>
    <scope>NUCLEOTIDE SEQUENCE [LARGE SCALE GENOMIC DNA]</scope>
</reference>
<evidence type="ECO:0000313" key="3">
    <source>
        <dbReference type="Proteomes" id="UP000479000"/>
    </source>
</evidence>
<feature type="region of interest" description="Disordered" evidence="1">
    <location>
        <begin position="37"/>
        <end position="65"/>
    </location>
</feature>
<sequence length="65" mass="7579">MDYLFYLINYIETYAINGSSTLMGSIIGRNRTRDLTPYCPLTDAGQTREDQQTPRRAQRRPEHRG</sequence>
<dbReference type="EMBL" id="CADCXU010029004">
    <property type="protein sequence ID" value="CAB0015393.1"/>
    <property type="molecule type" value="Genomic_DNA"/>
</dbReference>
<proteinExistence type="predicted"/>
<feature type="compositionally biased region" description="Basic residues" evidence="1">
    <location>
        <begin position="56"/>
        <end position="65"/>
    </location>
</feature>
<keyword evidence="3" id="KW-1185">Reference proteome</keyword>
<accession>A0A6H5HDQ3</accession>
<feature type="non-terminal residue" evidence="2">
    <location>
        <position position="65"/>
    </location>
</feature>
<dbReference type="Proteomes" id="UP000479000">
    <property type="component" value="Unassembled WGS sequence"/>
</dbReference>
<evidence type="ECO:0000313" key="2">
    <source>
        <dbReference type="EMBL" id="CAB0015393.1"/>
    </source>
</evidence>
<protein>
    <submittedName>
        <fullName evidence="2">Uncharacterized protein</fullName>
    </submittedName>
</protein>
<organism evidence="2 3">
    <name type="scientific">Nesidiocoris tenuis</name>
    <dbReference type="NCBI Taxonomy" id="355587"/>
    <lineage>
        <taxon>Eukaryota</taxon>
        <taxon>Metazoa</taxon>
        <taxon>Ecdysozoa</taxon>
        <taxon>Arthropoda</taxon>
        <taxon>Hexapoda</taxon>
        <taxon>Insecta</taxon>
        <taxon>Pterygota</taxon>
        <taxon>Neoptera</taxon>
        <taxon>Paraneoptera</taxon>
        <taxon>Hemiptera</taxon>
        <taxon>Heteroptera</taxon>
        <taxon>Panheteroptera</taxon>
        <taxon>Cimicomorpha</taxon>
        <taxon>Miridae</taxon>
        <taxon>Dicyphina</taxon>
        <taxon>Nesidiocoris</taxon>
    </lineage>
</organism>
<gene>
    <name evidence="2" type="ORF">NTEN_LOCUS19733</name>
</gene>